<dbReference type="PRINTS" id="PR01853">
    <property type="entry name" value="YAJCTRNLCASE"/>
</dbReference>
<organism evidence="11">
    <name type="scientific">Caldicellulosiruptor owensensis</name>
    <dbReference type="NCBI Taxonomy" id="55205"/>
    <lineage>
        <taxon>Bacteria</taxon>
        <taxon>Bacillati</taxon>
        <taxon>Bacillota</taxon>
        <taxon>Bacillota incertae sedis</taxon>
        <taxon>Caldicellulosiruptorales</taxon>
        <taxon>Caldicellulosiruptoraceae</taxon>
        <taxon>Caldicellulosiruptor</taxon>
    </lineage>
</organism>
<feature type="transmembrane region" description="Helical" evidence="10">
    <location>
        <begin position="30"/>
        <end position="53"/>
    </location>
</feature>
<evidence type="ECO:0000256" key="2">
    <source>
        <dbReference type="ARBA" id="ARBA00006742"/>
    </source>
</evidence>
<name>A0A7C5V3Z6_9FIRM</name>
<evidence type="ECO:0000256" key="3">
    <source>
        <dbReference type="ARBA" id="ARBA00022448"/>
    </source>
</evidence>
<evidence type="ECO:0000256" key="5">
    <source>
        <dbReference type="ARBA" id="ARBA00022692"/>
    </source>
</evidence>
<keyword evidence="3" id="KW-0813">Transport</keyword>
<evidence type="ECO:0000256" key="9">
    <source>
        <dbReference type="ARBA" id="ARBA00023136"/>
    </source>
</evidence>
<keyword evidence="9 10" id="KW-0472">Membrane</keyword>
<evidence type="ECO:0000256" key="1">
    <source>
        <dbReference type="ARBA" id="ARBA00004162"/>
    </source>
</evidence>
<dbReference type="GO" id="GO:0005886">
    <property type="term" value="C:plasma membrane"/>
    <property type="evidence" value="ECO:0007669"/>
    <property type="project" value="UniProtKB-SubCell"/>
</dbReference>
<comment type="subcellular location">
    <subcellularLocation>
        <location evidence="1">Cell membrane</location>
        <topology evidence="1">Single-pass membrane protein</topology>
    </subcellularLocation>
</comment>
<dbReference type="OMA" id="GMEMIIM"/>
<evidence type="ECO:0000256" key="6">
    <source>
        <dbReference type="ARBA" id="ARBA00022927"/>
    </source>
</evidence>
<dbReference type="AlphaFoldDB" id="A0A7C5V3Z6"/>
<dbReference type="GO" id="GO:0015031">
    <property type="term" value="P:protein transport"/>
    <property type="evidence" value="ECO:0007669"/>
    <property type="project" value="UniProtKB-KW"/>
</dbReference>
<dbReference type="PANTHER" id="PTHR33909">
    <property type="entry name" value="SEC TRANSLOCON ACCESSORY COMPLEX SUBUNIT YAJC"/>
    <property type="match status" value="1"/>
</dbReference>
<keyword evidence="6" id="KW-0653">Protein transport</keyword>
<dbReference type="EMBL" id="DRUZ01000081">
    <property type="protein sequence ID" value="HHS02132.1"/>
    <property type="molecule type" value="Genomic_DNA"/>
</dbReference>
<accession>A0A7C5V3Z6</accession>
<dbReference type="PANTHER" id="PTHR33909:SF1">
    <property type="entry name" value="SEC TRANSLOCON ACCESSORY COMPLEX SUBUNIT YAJC"/>
    <property type="match status" value="1"/>
</dbReference>
<evidence type="ECO:0000256" key="4">
    <source>
        <dbReference type="ARBA" id="ARBA00022475"/>
    </source>
</evidence>
<evidence type="ECO:0000256" key="10">
    <source>
        <dbReference type="SAM" id="Phobius"/>
    </source>
</evidence>
<keyword evidence="8" id="KW-0811">Translocation</keyword>
<dbReference type="NCBIfam" id="TIGR00739">
    <property type="entry name" value="yajC"/>
    <property type="match status" value="1"/>
</dbReference>
<comment type="caution">
    <text evidence="11">The sequence shown here is derived from an EMBL/GenBank/DDBJ whole genome shotgun (WGS) entry which is preliminary data.</text>
</comment>
<dbReference type="InterPro" id="IPR003849">
    <property type="entry name" value="Preprotein_translocase_YajC"/>
</dbReference>
<evidence type="ECO:0000256" key="7">
    <source>
        <dbReference type="ARBA" id="ARBA00022989"/>
    </source>
</evidence>
<reference evidence="11" key="1">
    <citation type="journal article" date="2020" name="mSystems">
        <title>Genome- and Community-Level Interaction Insights into Carbon Utilization and Element Cycling Functions of Hydrothermarchaeota in Hydrothermal Sediment.</title>
        <authorList>
            <person name="Zhou Z."/>
            <person name="Liu Y."/>
            <person name="Xu W."/>
            <person name="Pan J."/>
            <person name="Luo Z.H."/>
            <person name="Li M."/>
        </authorList>
    </citation>
    <scope>NUCLEOTIDE SEQUENCE [LARGE SCALE GENOMIC DNA]</scope>
    <source>
        <strain evidence="11">SpSt-102</strain>
    </source>
</reference>
<dbReference type="SMART" id="SM01323">
    <property type="entry name" value="YajC"/>
    <property type="match status" value="1"/>
</dbReference>
<evidence type="ECO:0000313" key="11">
    <source>
        <dbReference type="EMBL" id="HHS02132.1"/>
    </source>
</evidence>
<comment type="similarity">
    <text evidence="2">Belongs to the YajC family.</text>
</comment>
<keyword evidence="4" id="KW-1003">Cell membrane</keyword>
<gene>
    <name evidence="11" type="primary">yajC</name>
    <name evidence="11" type="ORF">ENL71_06445</name>
</gene>
<proteinExistence type="inferred from homology"/>
<keyword evidence="7 10" id="KW-1133">Transmembrane helix</keyword>
<sequence length="122" mass="13658">MSLINSFLFDIAYATNTQSSQQQAPAGATAIALLAQFIPLILMFVVLYLLIIVPQRKKEKQFREMINSLIVGDEIVTNAGIIGKIVNIKDDILTIEVGADRVKLRIYKWAVKEILKKAEPKD</sequence>
<dbReference type="Pfam" id="PF02699">
    <property type="entry name" value="YajC"/>
    <property type="match status" value="1"/>
</dbReference>
<evidence type="ECO:0000256" key="8">
    <source>
        <dbReference type="ARBA" id="ARBA00023010"/>
    </source>
</evidence>
<keyword evidence="5 10" id="KW-0812">Transmembrane</keyword>
<protein>
    <submittedName>
        <fullName evidence="11">Preprotein translocase subunit YajC</fullName>
    </submittedName>
</protein>